<feature type="compositionally biased region" description="Acidic residues" evidence="1">
    <location>
        <begin position="661"/>
        <end position="674"/>
    </location>
</feature>
<dbReference type="InterPro" id="IPR011598">
    <property type="entry name" value="bHLH_dom"/>
</dbReference>
<name>A0ABP9ZC63_9FUNG</name>
<evidence type="ECO:0000259" key="2">
    <source>
        <dbReference type="PROSITE" id="PS50888"/>
    </source>
</evidence>
<reference evidence="3 4" key="1">
    <citation type="submission" date="2024-04" db="EMBL/GenBank/DDBJ databases">
        <title>genome sequences of Mucor flavus KT1a and Helicostylum pulchrum KT1b strains isolated from the surface of a dry-aged beef.</title>
        <authorList>
            <person name="Toyotome T."/>
            <person name="Hosono M."/>
            <person name="Torimaru M."/>
            <person name="Fukuda K."/>
            <person name="Mikami N."/>
        </authorList>
    </citation>
    <scope>NUCLEOTIDE SEQUENCE [LARGE SCALE GENOMIC DNA]</scope>
    <source>
        <strain evidence="3 4">KT1a</strain>
    </source>
</reference>
<dbReference type="SMART" id="SM00353">
    <property type="entry name" value="HLH"/>
    <property type="match status" value="1"/>
</dbReference>
<protein>
    <recommendedName>
        <fullName evidence="2">BHLH domain-containing protein</fullName>
    </recommendedName>
</protein>
<dbReference type="SUPFAM" id="SSF47459">
    <property type="entry name" value="HLH, helix-loop-helix DNA-binding domain"/>
    <property type="match status" value="1"/>
</dbReference>
<feature type="domain" description="BHLH" evidence="2">
    <location>
        <begin position="530"/>
        <end position="626"/>
    </location>
</feature>
<sequence length="674" mass="75509">MDLSTFQLVDAINDMDMLRNLSGQQQPEQYSQQSNNNNAYNQLHGDIDMLFQSDQLSGSPHVNSYLAYKNNCASTTSVSTQSNQIMSSPHYRSTPNNQRQNDCFDQEDILTPLISPAMTPSFSYQVQQQKNHQHHQSINFSSGNDMDFSPLSSPAILPQIDRHRNQHSTRTSFQDQLASSVATDSNSNPTGDSYKNMSANQICEQYEQLEHAKMLITQKLSELQKSQRHHSNQFNDDHHGYQRSLLSSESNSSKDSSSSLSNTNGTSMMQRQKQMNTDHMSIHHQNVMSSRPNSPNKSPPRMEPATPASLMNMKMNTNHSSKLQFSSSGRTQQFYSKPTSSAMNYNVSPNMVPTNKNHIFQSPSMTSTPIHENVLMSPMMTPSTTSSTSNANTPPSTITTTTTITHQTIPLSPLALHPRTNTKVRSSSILKEKSSPSRFSKKQRRESSDPKSTHGAHASPRALKPLLISPTLNPGLKPLPSSIIPARSVHSVEDAERILATRSNYQNLMEGKGAALGIAFSTQIKSGLEVRRTAHKAAEQKRRDSLKEWFDRLRREVEDGYVKRQKTLMSQVIKAQELEKNNNNSKQRSNTTDEEMEEASAVDSSAMKPLSKVLLLQYAYEYISSLKTTLEERDATIEKLLSDELGSSKSSIGSLKRRQDDDDESDNDMTYDCL</sequence>
<feature type="compositionally biased region" description="Low complexity" evidence="1">
    <location>
        <begin position="244"/>
        <end position="267"/>
    </location>
</feature>
<feature type="region of interest" description="Disordered" evidence="1">
    <location>
        <begin position="124"/>
        <end position="196"/>
    </location>
</feature>
<feature type="region of interest" description="Disordered" evidence="1">
    <location>
        <begin position="575"/>
        <end position="603"/>
    </location>
</feature>
<gene>
    <name evidence="3" type="ORF">MFLAVUS_010196</name>
</gene>
<feature type="region of interest" description="Disordered" evidence="1">
    <location>
        <begin position="381"/>
        <end position="469"/>
    </location>
</feature>
<accession>A0ABP9ZC63</accession>
<evidence type="ECO:0000313" key="4">
    <source>
        <dbReference type="Proteomes" id="UP001473302"/>
    </source>
</evidence>
<feature type="compositionally biased region" description="Polar residues" evidence="1">
    <location>
        <begin position="581"/>
        <end position="590"/>
    </location>
</feature>
<dbReference type="PROSITE" id="PS50888">
    <property type="entry name" value="BHLH"/>
    <property type="match status" value="1"/>
</dbReference>
<proteinExistence type="predicted"/>
<feature type="compositionally biased region" description="Polar residues" evidence="1">
    <location>
        <begin position="168"/>
        <end position="196"/>
    </location>
</feature>
<evidence type="ECO:0000313" key="3">
    <source>
        <dbReference type="EMBL" id="GAA5816666.1"/>
    </source>
</evidence>
<dbReference type="Pfam" id="PF00010">
    <property type="entry name" value="HLH"/>
    <property type="match status" value="1"/>
</dbReference>
<keyword evidence="4" id="KW-1185">Reference proteome</keyword>
<feature type="region of interest" description="Disordered" evidence="1">
    <location>
        <begin position="222"/>
        <end position="268"/>
    </location>
</feature>
<comment type="caution">
    <text evidence="3">The sequence shown here is derived from an EMBL/GenBank/DDBJ whole genome shotgun (WGS) entry which is preliminary data.</text>
</comment>
<feature type="region of interest" description="Disordered" evidence="1">
    <location>
        <begin position="646"/>
        <end position="674"/>
    </location>
</feature>
<organism evidence="3 4">
    <name type="scientific">Mucor flavus</name>
    <dbReference type="NCBI Taxonomy" id="439312"/>
    <lineage>
        <taxon>Eukaryota</taxon>
        <taxon>Fungi</taxon>
        <taxon>Fungi incertae sedis</taxon>
        <taxon>Mucoromycota</taxon>
        <taxon>Mucoromycotina</taxon>
        <taxon>Mucoromycetes</taxon>
        <taxon>Mucorales</taxon>
        <taxon>Mucorineae</taxon>
        <taxon>Mucoraceae</taxon>
        <taxon>Mucor</taxon>
    </lineage>
</organism>
<dbReference type="Gene3D" id="4.10.280.10">
    <property type="entry name" value="Helix-loop-helix DNA-binding domain"/>
    <property type="match status" value="1"/>
</dbReference>
<evidence type="ECO:0000256" key="1">
    <source>
        <dbReference type="SAM" id="MobiDB-lite"/>
    </source>
</evidence>
<dbReference type="Proteomes" id="UP001473302">
    <property type="component" value="Unassembled WGS sequence"/>
</dbReference>
<dbReference type="EMBL" id="BAABUK010000033">
    <property type="protein sequence ID" value="GAA5816666.1"/>
    <property type="molecule type" value="Genomic_DNA"/>
</dbReference>
<dbReference type="InterPro" id="IPR036638">
    <property type="entry name" value="HLH_DNA-bd_sf"/>
</dbReference>
<feature type="region of interest" description="Disordered" evidence="1">
    <location>
        <begin position="285"/>
        <end position="307"/>
    </location>
</feature>
<feature type="compositionally biased region" description="Low complexity" evidence="1">
    <location>
        <begin position="381"/>
        <end position="405"/>
    </location>
</feature>